<dbReference type="EMBL" id="CAJIMS010000001">
    <property type="protein sequence ID" value="CAD7807200.1"/>
    <property type="molecule type" value="Genomic_DNA"/>
</dbReference>
<dbReference type="Proteomes" id="UP000662618">
    <property type="component" value="Unassembled WGS sequence"/>
</dbReference>
<dbReference type="InterPro" id="IPR046020">
    <property type="entry name" value="DUF5977"/>
</dbReference>
<feature type="domain" description="DUF5977" evidence="1">
    <location>
        <begin position="1204"/>
        <end position="1268"/>
    </location>
</feature>
<organism evidence="2 3">
    <name type="scientific">Chryseobacterium aquaeductus</name>
    <dbReference type="NCBI Taxonomy" id="2675056"/>
    <lineage>
        <taxon>Bacteria</taxon>
        <taxon>Pseudomonadati</taxon>
        <taxon>Bacteroidota</taxon>
        <taxon>Flavobacteriia</taxon>
        <taxon>Flavobacteriales</taxon>
        <taxon>Weeksellaceae</taxon>
        <taxon>Chryseobacterium group</taxon>
        <taxon>Chryseobacterium</taxon>
    </lineage>
</organism>
<sequence>MKKINLCLFLYISTNIFYGQKSTELDFKTPMPPESYQFKKRLVNNVSLFTGQPSVSIPIYTIDLDGMDIPITVSYNTGGIKTDEEATFVGLGWSLNIGGEINRTNHGALDENYLMTTPYNLHSNGSAGIGFLKEVPTINSNSPLPIGGFDQYCTAGILTQTQDYINFYKNAYFASDPLAPYESIDARPDEFFYSMPNHSGKLMFSQKNSRFVTMPFDDIRTQYNISSTQYGTYIKKNLDFIFTLSNGFKVNFGREGIKSMYKLMTGGRLFDQTWQIGSVISPKGNSVNYSYQPIEYNLCTNLYPISTAVEDITTNQVAKCNEVVNKDNIPTQIIFPNGKIIFNYEDRIDLMAGAKKLKNIIVYDISGVQIKKIEFDHSYFEANFDSFSGNLNATNLNAANKRLRLNSVKMIYGSNDNFNSNEVYAFDYYLFDKIPSKTTKSRDHWGYFNGGVFGSYINVYDFNPKYKNIHNWYSQIFSLKSIQYPEGGKKEFVYEPHQAIPHQRIEKYFDEISDDRYSVKENKLVVSGYSLSNFYPTVSSIQLPNHLNGHKVVLGEEFEIKDIDISLSKNEKSIYITSDLTLKHPDYQNINREYNYVAFELQKKIGGSYQYFSTIGEISKQYNSNGVIQGNLKINTNEGGSLSQGFYRVVMIINQPLANQYSTTINHNTSISLKFRRKIKDDARIGGLRIKKINTYIQGNSNPNHTTEYIYNNDQEKSSGKIVSVPDYYEIVHLRNPSYTGPYTVNLHKLAIRTSTDPTLPIYKTSGSNVGYTKITKKDINLLTNEEIKESSYFSFQDSYFSDIPSNSLSRNQEPTAWQRGKLLKNQYFKNNEVIKEESFEYNGEAIEFEMDEVDEINTDLVSLPEFICDFEPMHSKHIDLHSNILNFNWNPAFTTVSWNLYNPTGHLGGTYIPYFKIYSGFDKLKSKTITDFNNGIPTLTKKENFYYNNNIYKQLEKQNVIFSDNKTSETTYKYASDLNDTNMIDAYMIGVPLETETKNNGNTIAKSKIIYSKNNNTSSFVLPTSVLNYDLNNIAVSAENVKYDLYDSRGNLMQYSISSQGDTIMPTTIIWGYDKRQPIAKIEGATYDQVESYLAEIISASDKDLNPAYYNLTPIVTEENLLSKLNEFRKKPELNNFKVSTYTYDPLIGIRSITPPSGITEFYSYDTSNRLQSIKDMSGNILKDFNYNLKGFTSNSNTNGITYLNQMYSSSFQRNNCAPNFVGGYYVYQVNEGVFSSNISQADANQKALDEITANGQNVANNSATCVPAVDVSCIFTPTSNYFINHYNSSFLYKPAINSVNAQYIFALPYFTTSLDWSQGVYIGSIASSCAPTTNRTVAINNGSNIWNVIINTSGQLTLKLVSGTIVYSSTPTTFNFQYQK</sequence>
<dbReference type="Pfam" id="PF19404">
    <property type="entry name" value="DUF5977"/>
    <property type="match status" value="1"/>
</dbReference>
<protein>
    <recommendedName>
        <fullName evidence="1">DUF5977 domain-containing protein</fullName>
    </recommendedName>
</protein>
<comment type="caution">
    <text evidence="2">The sequence shown here is derived from an EMBL/GenBank/DDBJ whole genome shotgun (WGS) entry which is preliminary data.</text>
</comment>
<evidence type="ECO:0000313" key="3">
    <source>
        <dbReference type="Proteomes" id="UP000662618"/>
    </source>
</evidence>
<keyword evidence="3" id="KW-1185">Reference proteome</keyword>
<gene>
    <name evidence="2" type="ORF">CHRY9390_01625</name>
</gene>
<evidence type="ECO:0000313" key="2">
    <source>
        <dbReference type="EMBL" id="CAD7807200.1"/>
    </source>
</evidence>
<dbReference type="RefSeq" id="WP_162088010.1">
    <property type="nucleotide sequence ID" value="NZ_CAJIMS010000001.1"/>
</dbReference>
<accession>A0A9N8MFQ2</accession>
<name>A0A9N8MFQ2_9FLAO</name>
<proteinExistence type="predicted"/>
<reference evidence="2" key="1">
    <citation type="submission" date="2020-12" db="EMBL/GenBank/DDBJ databases">
        <authorList>
            <person name="Rodrigo-Torres L."/>
            <person name="Arahal R. D."/>
            <person name="Lucena T."/>
        </authorList>
    </citation>
    <scope>NUCLEOTIDE SEQUENCE</scope>
    <source>
        <strain evidence="2">CECT 9390</strain>
    </source>
</reference>
<evidence type="ECO:0000259" key="1">
    <source>
        <dbReference type="Pfam" id="PF19404"/>
    </source>
</evidence>